<dbReference type="EMBL" id="JASCZI010244522">
    <property type="protein sequence ID" value="MED6214218.1"/>
    <property type="molecule type" value="Genomic_DNA"/>
</dbReference>
<keyword evidence="2" id="KW-1185">Reference proteome</keyword>
<comment type="caution">
    <text evidence="1">The sequence shown here is derived from an EMBL/GenBank/DDBJ whole genome shotgun (WGS) entry which is preliminary data.</text>
</comment>
<proteinExistence type="predicted"/>
<organism evidence="1 2">
    <name type="scientific">Stylosanthes scabra</name>
    <dbReference type="NCBI Taxonomy" id="79078"/>
    <lineage>
        <taxon>Eukaryota</taxon>
        <taxon>Viridiplantae</taxon>
        <taxon>Streptophyta</taxon>
        <taxon>Embryophyta</taxon>
        <taxon>Tracheophyta</taxon>
        <taxon>Spermatophyta</taxon>
        <taxon>Magnoliopsida</taxon>
        <taxon>eudicotyledons</taxon>
        <taxon>Gunneridae</taxon>
        <taxon>Pentapetalae</taxon>
        <taxon>rosids</taxon>
        <taxon>fabids</taxon>
        <taxon>Fabales</taxon>
        <taxon>Fabaceae</taxon>
        <taxon>Papilionoideae</taxon>
        <taxon>50 kb inversion clade</taxon>
        <taxon>dalbergioids sensu lato</taxon>
        <taxon>Dalbergieae</taxon>
        <taxon>Pterocarpus clade</taxon>
        <taxon>Stylosanthes</taxon>
    </lineage>
</organism>
<accession>A0ABU6YZ55</accession>
<protein>
    <recommendedName>
        <fullName evidence="3">Galectin</fullName>
    </recommendedName>
</protein>
<name>A0ABU6YZ55_9FABA</name>
<evidence type="ECO:0008006" key="3">
    <source>
        <dbReference type="Google" id="ProtNLM"/>
    </source>
</evidence>
<gene>
    <name evidence="1" type="ORF">PIB30_100833</name>
</gene>
<evidence type="ECO:0000313" key="1">
    <source>
        <dbReference type="EMBL" id="MED6214218.1"/>
    </source>
</evidence>
<evidence type="ECO:0000313" key="2">
    <source>
        <dbReference type="Proteomes" id="UP001341840"/>
    </source>
</evidence>
<sequence length="153" mass="17761">MSRTDNTKSKSMPPHHYHHHHQRLCTRTHQIGALRTFFFPKLFDHSFAPCTTTTSTLLRASQSQFFGPHAWPEQGYGSQLSLKIYVYDAAEIDGLNLLMYGREGKITEESCLKGQWGTQVKIHKLLLKSRYRTRNKDEADFLFLSRHMLNVHG</sequence>
<dbReference type="Proteomes" id="UP001341840">
    <property type="component" value="Unassembled WGS sequence"/>
</dbReference>
<reference evidence="1 2" key="1">
    <citation type="journal article" date="2023" name="Plants (Basel)">
        <title>Bridging the Gap: Combining Genomics and Transcriptomics Approaches to Understand Stylosanthes scabra, an Orphan Legume from the Brazilian Caatinga.</title>
        <authorList>
            <person name="Ferreira-Neto J.R.C."/>
            <person name="da Silva M.D."/>
            <person name="Binneck E."/>
            <person name="de Melo N.F."/>
            <person name="da Silva R.H."/>
            <person name="de Melo A.L.T.M."/>
            <person name="Pandolfi V."/>
            <person name="Bustamante F.O."/>
            <person name="Brasileiro-Vidal A.C."/>
            <person name="Benko-Iseppon A.M."/>
        </authorList>
    </citation>
    <scope>NUCLEOTIDE SEQUENCE [LARGE SCALE GENOMIC DNA]</scope>
    <source>
        <tissue evidence="1">Leaves</tissue>
    </source>
</reference>